<protein>
    <submittedName>
        <fullName evidence="1">Uncharacterized protein</fullName>
    </submittedName>
</protein>
<comment type="caution">
    <text evidence="1">The sequence shown here is derived from an EMBL/GenBank/DDBJ whole genome shotgun (WGS) entry which is preliminary data.</text>
</comment>
<reference evidence="1" key="1">
    <citation type="submission" date="2022-12" db="EMBL/GenBank/DDBJ databases">
        <title>Reference genome sequencing for broad-spectrum identification of bacterial and archaeal isolates by mass spectrometry.</title>
        <authorList>
            <person name="Sekiguchi Y."/>
            <person name="Tourlousse D.M."/>
        </authorList>
    </citation>
    <scope>NUCLEOTIDE SEQUENCE</scope>
    <source>
        <strain evidence="1">ASRB1</strain>
    </source>
</reference>
<keyword evidence="2" id="KW-1185">Reference proteome</keyword>
<dbReference type="EMBL" id="BSDR01000001">
    <property type="protein sequence ID" value="GLI35658.1"/>
    <property type="molecule type" value="Genomic_DNA"/>
</dbReference>
<accession>A0A9W6FVL6</accession>
<sequence>MQQAQRVSIGIFILIVLLSLFLSPPAAYTATLHVGNGEKYQTIQAGRCSGSR</sequence>
<evidence type="ECO:0000313" key="2">
    <source>
        <dbReference type="Proteomes" id="UP001144372"/>
    </source>
</evidence>
<name>A0A9W6FVL6_9BACT</name>
<organism evidence="1 2">
    <name type="scientific">Desulforhabdus amnigena</name>
    <dbReference type="NCBI Taxonomy" id="40218"/>
    <lineage>
        <taxon>Bacteria</taxon>
        <taxon>Pseudomonadati</taxon>
        <taxon>Thermodesulfobacteriota</taxon>
        <taxon>Syntrophobacteria</taxon>
        <taxon>Syntrophobacterales</taxon>
        <taxon>Syntrophobacteraceae</taxon>
        <taxon>Desulforhabdus</taxon>
    </lineage>
</organism>
<dbReference type="Proteomes" id="UP001144372">
    <property type="component" value="Unassembled WGS sequence"/>
</dbReference>
<proteinExistence type="predicted"/>
<dbReference type="AlphaFoldDB" id="A0A9W6FVL6"/>
<dbReference type="RefSeq" id="WP_281795661.1">
    <property type="nucleotide sequence ID" value="NZ_BSDR01000001.1"/>
</dbReference>
<evidence type="ECO:0000313" key="1">
    <source>
        <dbReference type="EMBL" id="GLI35658.1"/>
    </source>
</evidence>
<gene>
    <name evidence="1" type="ORF">DAMNIGENAA_30910</name>
</gene>